<dbReference type="VEuPathDB" id="FungiDB:RhiirA1_402526"/>
<keyword evidence="2" id="KW-1185">Reference proteome</keyword>
<dbReference type="AlphaFoldDB" id="A0A2I1G417"/>
<dbReference type="EMBL" id="LLXI01000143">
    <property type="protein sequence ID" value="PKY41321.1"/>
    <property type="molecule type" value="Genomic_DNA"/>
</dbReference>
<dbReference type="Proteomes" id="UP000234323">
    <property type="component" value="Unassembled WGS sequence"/>
</dbReference>
<dbReference type="OrthoDB" id="2314961at2759"/>
<dbReference type="PANTHER" id="PTHR31424:SF5">
    <property type="entry name" value="APPLE DOMAIN-CONTAINING PROTEIN"/>
    <property type="match status" value="1"/>
</dbReference>
<comment type="caution">
    <text evidence="1">The sequence shown here is derived from an EMBL/GenBank/DDBJ whole genome shotgun (WGS) entry which is preliminary data.</text>
</comment>
<gene>
    <name evidence="1" type="ORF">RhiirA4_441216</name>
</gene>
<protein>
    <submittedName>
        <fullName evidence="1">Uncharacterized protein</fullName>
    </submittedName>
</protein>
<dbReference type="VEuPathDB" id="FungiDB:RhiirFUN_005285"/>
<proteinExistence type="predicted"/>
<evidence type="ECO:0000313" key="1">
    <source>
        <dbReference type="EMBL" id="PKY41321.1"/>
    </source>
</evidence>
<name>A0A2I1G417_9GLOM</name>
<sequence>MEIMSDRENITDQENIDEFQIEEVSTYPINNNILYRERVNKVTKRSFNYVIIKEGVYPNGTQTGPKSLQDSVICSSTSNNKRKKRPVQQYKIPHGYIVETTWGRASKKKTIRCEIDYINEIPQFRIKYGSNFQYVVFSSKSPSDAAYNYERALKPETKATLSGPLVFGLQLKSVKKARESRKRGNLIKPAINCTSSTLEKRAKKIASKVRASFNNDIKGVYHQSDEIVLKSVEFSVNKLDFQLDYEEGENQMEKGHQLQSIVKAIDQGQIPRDSYRDLAAAEHHLPRENTVSNERIAITKHMNKIIKFSLVNMKDKNELNNITSQEPDITNPEIVQEVINTMGLGIRRSAKDILVYLIPQLQKQQILKSSDPIIHLRVSGDGRNVGRKIKHVMVTFMILNHENRHHHADYHYTVALYPGTEKYDTLKFMLSLFINELKSFKENGLEVSGILWKFELYFSSDWKFLAICLGLNGPTANYFCPWCCCSKNQIGDLNKNWRIEKSIDQLITNYNEINGHINPPLFSMIPIENIIFDELHALLRITDRLWELMLAEIQENGLFNDLTRSVILGEMQRLKVSFHFWEDEKSHVWKYTSLMGDDKKTVLQFFNLKLLFKPSRAELIRKLWDGFYELYCALRNKNTDPAQLKQQSLEWLSLFLTPSQGNPSRPKTYVRGLYMPNQITPYMHALVYHGWELLEKHKRWGFKAFSCSAVEKKNHNQVSTFFRKTLKNGGDLLKRKSAIQEIIEYENRSLYFNYNVSSESPKVKRIRIK</sequence>
<accession>A0A2I1G417</accession>
<organism evidence="1 2">
    <name type="scientific">Rhizophagus irregularis</name>
    <dbReference type="NCBI Taxonomy" id="588596"/>
    <lineage>
        <taxon>Eukaryota</taxon>
        <taxon>Fungi</taxon>
        <taxon>Fungi incertae sedis</taxon>
        <taxon>Mucoromycota</taxon>
        <taxon>Glomeromycotina</taxon>
        <taxon>Glomeromycetes</taxon>
        <taxon>Glomerales</taxon>
        <taxon>Glomeraceae</taxon>
        <taxon>Rhizophagus</taxon>
    </lineage>
</organism>
<dbReference type="PANTHER" id="PTHR31424">
    <property type="entry name" value="PROTEIN CBG23806"/>
    <property type="match status" value="1"/>
</dbReference>
<reference evidence="1 2" key="1">
    <citation type="submission" date="2015-10" db="EMBL/GenBank/DDBJ databases">
        <title>Genome analyses suggest a sexual origin of heterokaryosis in a supposedly ancient asexual fungus.</title>
        <authorList>
            <person name="Ropars J."/>
            <person name="Sedzielewska K."/>
            <person name="Noel J."/>
            <person name="Charron P."/>
            <person name="Farinelli L."/>
            <person name="Marton T."/>
            <person name="Kruger M."/>
            <person name="Pelin A."/>
            <person name="Brachmann A."/>
            <person name="Corradi N."/>
        </authorList>
    </citation>
    <scope>NUCLEOTIDE SEQUENCE [LARGE SCALE GENOMIC DNA]</scope>
    <source>
        <strain evidence="1 2">A4</strain>
    </source>
</reference>
<evidence type="ECO:0000313" key="2">
    <source>
        <dbReference type="Proteomes" id="UP000234323"/>
    </source>
</evidence>
<dbReference type="VEuPathDB" id="FungiDB:FUN_015837"/>